<comment type="caution">
    <text evidence="3">The sequence shown here is derived from an EMBL/GenBank/DDBJ whole genome shotgun (WGS) entry which is preliminary data.</text>
</comment>
<proteinExistence type="predicted"/>
<gene>
    <name evidence="3" type="ORF">V9T40_009902</name>
</gene>
<keyword evidence="4" id="KW-1185">Reference proteome</keyword>
<dbReference type="InterPro" id="IPR021109">
    <property type="entry name" value="Peptidase_aspartic_dom_sf"/>
</dbReference>
<dbReference type="SUPFAM" id="SSF50630">
    <property type="entry name" value="Acid proteases"/>
    <property type="match status" value="1"/>
</dbReference>
<evidence type="ECO:0000256" key="1">
    <source>
        <dbReference type="ARBA" id="ARBA00022801"/>
    </source>
</evidence>
<accession>A0AAN9TNH4</accession>
<name>A0AAN9TNH4_9HEMI</name>
<feature type="domain" description="Peptidase A2" evidence="2">
    <location>
        <begin position="96"/>
        <end position="168"/>
    </location>
</feature>
<sequence>MTEDKTAVVRTHERETMCNVSTQRLFMHEATEMMDSENITPTVLAIPSTRSSGDEQATPIVADAENIGYLPGERVLARPYPLHDNRPRVRELTSGIEMFIDTGAVCSILKPHGPEHNWQINESINSADNSPIQTYGLKKVEVDIGLQRRFSHTFLIANVVEPIIGADFLQKYELTLDFHRNVLKDQKTGIAVEWLPSRDNDGNIIPPKRKSFLEQSLDLRYERKNFLQRNLKRLRSTCKEEHRNNTEFVNYNKTNNKTHIS</sequence>
<dbReference type="Proteomes" id="UP001367676">
    <property type="component" value="Unassembled WGS sequence"/>
</dbReference>
<evidence type="ECO:0000259" key="2">
    <source>
        <dbReference type="PROSITE" id="PS50175"/>
    </source>
</evidence>
<evidence type="ECO:0000313" key="4">
    <source>
        <dbReference type="Proteomes" id="UP001367676"/>
    </source>
</evidence>
<evidence type="ECO:0000313" key="3">
    <source>
        <dbReference type="EMBL" id="KAK7597677.1"/>
    </source>
</evidence>
<dbReference type="InterPro" id="IPR001995">
    <property type="entry name" value="Peptidase_A2_cat"/>
</dbReference>
<protein>
    <recommendedName>
        <fullName evidence="2">Peptidase A2 domain-containing protein</fullName>
    </recommendedName>
</protein>
<dbReference type="GO" id="GO:0006508">
    <property type="term" value="P:proteolysis"/>
    <property type="evidence" value="ECO:0007669"/>
    <property type="project" value="InterPro"/>
</dbReference>
<reference evidence="3 4" key="1">
    <citation type="submission" date="2024-03" db="EMBL/GenBank/DDBJ databases">
        <title>Adaptation during the transition from Ophiocordyceps entomopathogen to insect associate is accompanied by gene loss and intensified selection.</title>
        <authorList>
            <person name="Ward C.M."/>
            <person name="Onetto C.A."/>
            <person name="Borneman A.R."/>
        </authorList>
    </citation>
    <scope>NUCLEOTIDE SEQUENCE [LARGE SCALE GENOMIC DNA]</scope>
    <source>
        <strain evidence="3">AWRI1</strain>
        <tissue evidence="3">Single Adult Female</tissue>
    </source>
</reference>
<dbReference type="Gene3D" id="2.40.70.10">
    <property type="entry name" value="Acid Proteases"/>
    <property type="match status" value="1"/>
</dbReference>
<dbReference type="PROSITE" id="PS50175">
    <property type="entry name" value="ASP_PROT_RETROV"/>
    <property type="match status" value="1"/>
</dbReference>
<dbReference type="AlphaFoldDB" id="A0AAN9TNH4"/>
<dbReference type="GO" id="GO:0004190">
    <property type="term" value="F:aspartic-type endopeptidase activity"/>
    <property type="evidence" value="ECO:0007669"/>
    <property type="project" value="InterPro"/>
</dbReference>
<organism evidence="3 4">
    <name type="scientific">Parthenolecanium corni</name>
    <dbReference type="NCBI Taxonomy" id="536013"/>
    <lineage>
        <taxon>Eukaryota</taxon>
        <taxon>Metazoa</taxon>
        <taxon>Ecdysozoa</taxon>
        <taxon>Arthropoda</taxon>
        <taxon>Hexapoda</taxon>
        <taxon>Insecta</taxon>
        <taxon>Pterygota</taxon>
        <taxon>Neoptera</taxon>
        <taxon>Paraneoptera</taxon>
        <taxon>Hemiptera</taxon>
        <taxon>Sternorrhyncha</taxon>
        <taxon>Coccoidea</taxon>
        <taxon>Coccidae</taxon>
        <taxon>Parthenolecanium</taxon>
    </lineage>
</organism>
<dbReference type="EMBL" id="JBBCAQ010000017">
    <property type="protein sequence ID" value="KAK7597677.1"/>
    <property type="molecule type" value="Genomic_DNA"/>
</dbReference>
<keyword evidence="1" id="KW-0378">Hydrolase</keyword>